<dbReference type="RefSeq" id="WP_376806360.1">
    <property type="nucleotide sequence ID" value="NZ_JBHTAC010000009.1"/>
</dbReference>
<sequence>MNGERRGVILYGQGADAVAEALRELDPRYCPVDDAAPVSGQVPIVRRADGAEADDARAAARDVKWQVVELYRPGDERDHAHDPPLWFNTTKVDPRTIARAVHQADLVIWYEIINPIQCTTVDGGPIADDYSNVSLIVPDGHRAVAHAVRGATAPDCLPRDAERVLTSHDLWALARLREIEVCPACTLRHG</sequence>
<evidence type="ECO:0000313" key="1">
    <source>
        <dbReference type="EMBL" id="MFC7243115.1"/>
    </source>
</evidence>
<dbReference type="EMBL" id="JBHTAC010000009">
    <property type="protein sequence ID" value="MFC7243115.1"/>
    <property type="molecule type" value="Genomic_DNA"/>
</dbReference>
<organism evidence="1 2">
    <name type="scientific">Catellatospora aurea</name>
    <dbReference type="NCBI Taxonomy" id="1337874"/>
    <lineage>
        <taxon>Bacteria</taxon>
        <taxon>Bacillati</taxon>
        <taxon>Actinomycetota</taxon>
        <taxon>Actinomycetes</taxon>
        <taxon>Micromonosporales</taxon>
        <taxon>Micromonosporaceae</taxon>
        <taxon>Catellatospora</taxon>
    </lineage>
</organism>
<evidence type="ECO:0000313" key="2">
    <source>
        <dbReference type="Proteomes" id="UP001596392"/>
    </source>
</evidence>
<accession>A0ABW2GWA4</accession>
<comment type="caution">
    <text evidence="1">The sequence shown here is derived from an EMBL/GenBank/DDBJ whole genome shotgun (WGS) entry which is preliminary data.</text>
</comment>
<protein>
    <submittedName>
        <fullName evidence="1">Uncharacterized protein</fullName>
    </submittedName>
</protein>
<keyword evidence="2" id="KW-1185">Reference proteome</keyword>
<dbReference type="Proteomes" id="UP001596392">
    <property type="component" value="Unassembled WGS sequence"/>
</dbReference>
<proteinExistence type="predicted"/>
<reference evidence="2" key="1">
    <citation type="journal article" date="2019" name="Int. J. Syst. Evol. Microbiol.">
        <title>The Global Catalogue of Microorganisms (GCM) 10K type strain sequencing project: providing services to taxonomists for standard genome sequencing and annotation.</title>
        <authorList>
            <consortium name="The Broad Institute Genomics Platform"/>
            <consortium name="The Broad Institute Genome Sequencing Center for Infectious Disease"/>
            <person name="Wu L."/>
            <person name="Ma J."/>
        </authorList>
    </citation>
    <scope>NUCLEOTIDE SEQUENCE [LARGE SCALE GENOMIC DNA]</scope>
    <source>
        <strain evidence="2">CGMCC 1.9106</strain>
    </source>
</reference>
<gene>
    <name evidence="1" type="ORF">ACFQO7_11570</name>
</gene>
<name>A0ABW2GWA4_9ACTN</name>